<gene>
    <name evidence="3" type="ORF">Q3O59_06250</name>
</gene>
<keyword evidence="4" id="KW-1185">Reference proteome</keyword>
<feature type="transmembrane region" description="Helical" evidence="1">
    <location>
        <begin position="164"/>
        <end position="187"/>
    </location>
</feature>
<keyword evidence="1" id="KW-0472">Membrane</keyword>
<dbReference type="Proteomes" id="UP001236258">
    <property type="component" value="Unassembled WGS sequence"/>
</dbReference>
<proteinExistence type="predicted"/>
<sequence>MIPADLAAALLIGLVGSSHCLVMCGGIVAALQLSMPGISSRRRLLFQLLLSLGRLTSYAFFGALVGYFGVVALQLTGASMLWLRLLAGCLLITMALYIARISTLLLYLERVGQHLWRRIQPFSSRLVPLNTPLKAFGYGLCWGWLPCGLVYSTLSWSLASGSALAGAGIMLAFGLGTLPAILLTATLAERLNQLKQQLWFRYGTASLLAAYGFYTVYLALARLVF</sequence>
<keyword evidence="1" id="KW-1133">Transmembrane helix</keyword>
<feature type="transmembrane region" description="Helical" evidence="1">
    <location>
        <begin position="135"/>
        <end position="158"/>
    </location>
</feature>
<reference evidence="3 4" key="1">
    <citation type="submission" date="2023-08" db="EMBL/GenBank/DDBJ databases">
        <authorList>
            <person name="Joshi A."/>
            <person name="Thite S."/>
        </authorList>
    </citation>
    <scope>NUCLEOTIDE SEQUENCE [LARGE SCALE GENOMIC DNA]</scope>
    <source>
        <strain evidence="3 4">1E1</strain>
    </source>
</reference>
<feature type="transmembrane region" description="Helical" evidence="1">
    <location>
        <begin position="199"/>
        <end position="220"/>
    </location>
</feature>
<protein>
    <submittedName>
        <fullName evidence="3">Sulfite exporter TauE/SafE family protein</fullName>
    </submittedName>
</protein>
<feature type="domain" description="Urease accessory protein UreH-like transmembrane" evidence="2">
    <location>
        <begin position="8"/>
        <end position="214"/>
    </location>
</feature>
<dbReference type="PANTHER" id="PTHR42208">
    <property type="entry name" value="HEAVY METAL TRANSPORTER-RELATED"/>
    <property type="match status" value="1"/>
</dbReference>
<comment type="caution">
    <text evidence="3">The sequence shown here is derived from an EMBL/GenBank/DDBJ whole genome shotgun (WGS) entry which is preliminary data.</text>
</comment>
<name>A0ABT9GNU8_9GAMM</name>
<evidence type="ECO:0000256" key="1">
    <source>
        <dbReference type="SAM" id="Phobius"/>
    </source>
</evidence>
<feature type="transmembrane region" description="Helical" evidence="1">
    <location>
        <begin position="6"/>
        <end position="34"/>
    </location>
</feature>
<dbReference type="RefSeq" id="WP_305944755.1">
    <property type="nucleotide sequence ID" value="NZ_JAUZVY010000002.1"/>
</dbReference>
<evidence type="ECO:0000259" key="2">
    <source>
        <dbReference type="Pfam" id="PF13386"/>
    </source>
</evidence>
<feature type="transmembrane region" description="Helical" evidence="1">
    <location>
        <begin position="55"/>
        <end position="75"/>
    </location>
</feature>
<dbReference type="EMBL" id="JAUZVY010000002">
    <property type="protein sequence ID" value="MDP4528631.1"/>
    <property type="molecule type" value="Genomic_DNA"/>
</dbReference>
<dbReference type="Pfam" id="PF13386">
    <property type="entry name" value="DsbD_2"/>
    <property type="match status" value="1"/>
</dbReference>
<organism evidence="3 4">
    <name type="scientific">Alkalimonas delamerensis</name>
    <dbReference type="NCBI Taxonomy" id="265981"/>
    <lineage>
        <taxon>Bacteria</taxon>
        <taxon>Pseudomonadati</taxon>
        <taxon>Pseudomonadota</taxon>
        <taxon>Gammaproteobacteria</taxon>
        <taxon>Alkalimonas</taxon>
    </lineage>
</organism>
<feature type="transmembrane region" description="Helical" evidence="1">
    <location>
        <begin position="81"/>
        <end position="108"/>
    </location>
</feature>
<keyword evidence="1" id="KW-0812">Transmembrane</keyword>
<dbReference type="PANTHER" id="PTHR42208:SF1">
    <property type="entry name" value="HEAVY METAL TRANSPORTER"/>
    <property type="match status" value="1"/>
</dbReference>
<evidence type="ECO:0000313" key="4">
    <source>
        <dbReference type="Proteomes" id="UP001236258"/>
    </source>
</evidence>
<accession>A0ABT9GNU8</accession>
<dbReference type="InterPro" id="IPR039447">
    <property type="entry name" value="UreH-like_TM_dom"/>
</dbReference>
<evidence type="ECO:0000313" key="3">
    <source>
        <dbReference type="EMBL" id="MDP4528631.1"/>
    </source>
</evidence>